<feature type="compositionally biased region" description="Gly residues" evidence="1">
    <location>
        <begin position="162"/>
        <end position="178"/>
    </location>
</feature>
<reference evidence="2 3" key="1">
    <citation type="journal article" date="2023" name="Life. Sci Alliance">
        <title>Evolutionary insights into 3D genome organization and epigenetic landscape of Vigna mungo.</title>
        <authorList>
            <person name="Junaid A."/>
            <person name="Singh B."/>
            <person name="Bhatia S."/>
        </authorList>
    </citation>
    <scope>NUCLEOTIDE SEQUENCE [LARGE SCALE GENOMIC DNA]</scope>
    <source>
        <strain evidence="2">Urdbean</strain>
    </source>
</reference>
<protein>
    <submittedName>
        <fullName evidence="2">Uncharacterized protein</fullName>
    </submittedName>
</protein>
<evidence type="ECO:0000313" key="2">
    <source>
        <dbReference type="EMBL" id="WVZ01921.1"/>
    </source>
</evidence>
<dbReference type="AlphaFoldDB" id="A0AAQ3RRX4"/>
<evidence type="ECO:0000256" key="1">
    <source>
        <dbReference type="SAM" id="MobiDB-lite"/>
    </source>
</evidence>
<keyword evidence="3" id="KW-1185">Reference proteome</keyword>
<sequence length="257" mass="27178">MVATQPLNYLNNLLMFIEKKGNMDNETRLCSKLLLLVLFCTLLFSSSAASTKGRPKMFIGSEPPTCFSKCEKCTPCKPIIVSPPSSMQTDIASQRSHDFDSEPQGPGSEVGDHGNGVGESDGRGSGSGGRGSRGQGVRWSGVGVRWSGVTGSRGPTPVVGVKGSGGLGVTGHGSGGRGSRGRGVRKRQKNEEKRRDKRTKKRDGPNRAMSIPSGNRSTNVPDGYGVVTGVPRYQTVFIPSSNKSTNVPDGSYKDTGQ</sequence>
<feature type="region of interest" description="Disordered" evidence="1">
    <location>
        <begin position="84"/>
        <end position="257"/>
    </location>
</feature>
<name>A0AAQ3RRX4_VIGMU</name>
<gene>
    <name evidence="2" type="ORF">V8G54_022727</name>
</gene>
<feature type="compositionally biased region" description="Polar residues" evidence="1">
    <location>
        <begin position="237"/>
        <end position="248"/>
    </location>
</feature>
<feature type="compositionally biased region" description="Polar residues" evidence="1">
    <location>
        <begin position="84"/>
        <end position="94"/>
    </location>
</feature>
<feature type="compositionally biased region" description="Gly residues" evidence="1">
    <location>
        <begin position="113"/>
        <end position="134"/>
    </location>
</feature>
<dbReference type="EMBL" id="CP144694">
    <property type="protein sequence ID" value="WVZ01921.1"/>
    <property type="molecule type" value="Genomic_DNA"/>
</dbReference>
<feature type="compositionally biased region" description="Low complexity" evidence="1">
    <location>
        <begin position="135"/>
        <end position="161"/>
    </location>
</feature>
<accession>A0AAQ3RRX4</accession>
<dbReference type="Pfam" id="PF17181">
    <property type="entry name" value="EPF"/>
    <property type="match status" value="1"/>
</dbReference>
<evidence type="ECO:0000313" key="3">
    <source>
        <dbReference type="Proteomes" id="UP001374535"/>
    </source>
</evidence>
<dbReference type="Proteomes" id="UP001374535">
    <property type="component" value="Chromosome 7"/>
</dbReference>
<proteinExistence type="predicted"/>
<organism evidence="2 3">
    <name type="scientific">Vigna mungo</name>
    <name type="common">Black gram</name>
    <name type="synonym">Phaseolus mungo</name>
    <dbReference type="NCBI Taxonomy" id="3915"/>
    <lineage>
        <taxon>Eukaryota</taxon>
        <taxon>Viridiplantae</taxon>
        <taxon>Streptophyta</taxon>
        <taxon>Embryophyta</taxon>
        <taxon>Tracheophyta</taxon>
        <taxon>Spermatophyta</taxon>
        <taxon>Magnoliopsida</taxon>
        <taxon>eudicotyledons</taxon>
        <taxon>Gunneridae</taxon>
        <taxon>Pentapetalae</taxon>
        <taxon>rosids</taxon>
        <taxon>fabids</taxon>
        <taxon>Fabales</taxon>
        <taxon>Fabaceae</taxon>
        <taxon>Papilionoideae</taxon>
        <taxon>50 kb inversion clade</taxon>
        <taxon>NPAAA clade</taxon>
        <taxon>indigoferoid/millettioid clade</taxon>
        <taxon>Phaseoleae</taxon>
        <taxon>Vigna</taxon>
    </lineage>
</organism>
<feature type="compositionally biased region" description="Basic residues" evidence="1">
    <location>
        <begin position="179"/>
        <end position="188"/>
    </location>
</feature>